<dbReference type="Pfam" id="PF01652">
    <property type="entry name" value="IF4E"/>
    <property type="match status" value="1"/>
</dbReference>
<organism evidence="3 4">
    <name type="scientific">Cryptococcus neoformans Tu259-1</name>
    <dbReference type="NCBI Taxonomy" id="1230072"/>
    <lineage>
        <taxon>Eukaryota</taxon>
        <taxon>Fungi</taxon>
        <taxon>Dikarya</taxon>
        <taxon>Basidiomycota</taxon>
        <taxon>Agaricomycotina</taxon>
        <taxon>Tremellomycetes</taxon>
        <taxon>Tremellales</taxon>
        <taxon>Cryptococcaceae</taxon>
        <taxon>Cryptococcus</taxon>
        <taxon>Cryptococcus neoformans species complex</taxon>
    </lineage>
</organism>
<feature type="compositionally biased region" description="Basic and acidic residues" evidence="2">
    <location>
        <begin position="521"/>
        <end position="557"/>
    </location>
</feature>
<feature type="compositionally biased region" description="Low complexity" evidence="2">
    <location>
        <begin position="95"/>
        <end position="106"/>
    </location>
</feature>
<feature type="compositionally biased region" description="Basic and acidic residues" evidence="2">
    <location>
        <begin position="401"/>
        <end position="410"/>
    </location>
</feature>
<feature type="region of interest" description="Disordered" evidence="2">
    <location>
        <begin position="382"/>
        <end position="411"/>
    </location>
</feature>
<evidence type="ECO:0000256" key="1">
    <source>
        <dbReference type="RuleBase" id="RU004374"/>
    </source>
</evidence>
<keyword evidence="1" id="KW-0648">Protein biosynthesis</keyword>
<proteinExistence type="inferred from homology"/>
<dbReference type="PANTHER" id="PTHR11960">
    <property type="entry name" value="EUKARYOTIC TRANSLATION INITIATION FACTOR 4E RELATED"/>
    <property type="match status" value="1"/>
</dbReference>
<feature type="compositionally biased region" description="Polar residues" evidence="2">
    <location>
        <begin position="675"/>
        <end position="697"/>
    </location>
</feature>
<dbReference type="EMBL" id="AMKT01000024">
    <property type="protein sequence ID" value="OXG26555.1"/>
    <property type="molecule type" value="Genomic_DNA"/>
</dbReference>
<keyword evidence="1" id="KW-0396">Initiation factor</keyword>
<dbReference type="Gene3D" id="3.30.760.10">
    <property type="entry name" value="RNA Cap, Translation Initiation Factor Eif4e"/>
    <property type="match status" value="1"/>
</dbReference>
<feature type="compositionally biased region" description="Basic and acidic residues" evidence="2">
    <location>
        <begin position="247"/>
        <end position="256"/>
    </location>
</feature>
<feature type="compositionally biased region" description="Polar residues" evidence="2">
    <location>
        <begin position="603"/>
        <end position="620"/>
    </location>
</feature>
<accession>A0A854QPX6</accession>
<sequence length="967" mass="107168">MPLKRRGSAKNKKTQRKSRQPSSESPVLENDPTLTPNIPPNTLATPSAEPAQTVQPLELTPVRDQGHRVEHDKHAMRSHSQPSLQLTPAEPGTPPSIASSALPALSFTHTQPHQDSSLSETTQTPLQSRNFVSSSKSPKEIDNVVNLFEPSPVPFDPSSIFNKGISSEDVENMLMDEYKARIKLHEEKMKANGQKTMKNQYDSAVLRPGGIILDDYGQNHHLHVRHGPLPPSSEEMSGLEVVPRQRNPSDRLHASYESRGILTPRGVEGETTSDKTPTSLFHLEFGGDLESENGVISERKKKKNAKKKEREKEKKKEKQAASAYQEEPLGQDEEEGVLQMAVKEDVGWPAIKGMVETFSEAAEGALFSPSVESATTYEKITTPLSAHEERLPTPPPTNEDEATRPEKELVPEQQVKNKIVITITNFENSVEDDLAAFAANLSYEYSTGTPTTPLSVPASPDEISKRKFGSTAGKIRTFAPFDDSAYVVGADDQTDQKREDETPASQEGLTVIEECDEESLEESRRKDLQTIPEARESQSARPAGEAKDPTVDSRGSPKVESTGPDRNSLRTSPMIREQPSTIYRIPSELSNSRRNSDAVIASPTSQDFNQPEGNHPSSPTRPIFLVERRDQPVRVESKYDNTPRPVVLERTMSTPLPLEAPPYNDYQQDRLTSASLRRNNSWGTGRPRQTYSVQSSPEKQKSRPLPGYQHMVEIPSFNSGRPHSNLVFQSSSMNTGLNFSKPVSPPTSPEKARMGPLPQSFPLDQSWTMYYSDTSEKGQHKHRLHLQSAHEYNSGLVTIFNASDLEEFFGGWKALRRAIAEIKGREIEPKGMSMQGGAGLGADLMNDDTNLHLFADGIKPKWEDRMCGKGGKFMMAGDAALMDNVFLDICLLLIGGSLSDTVPSPPGARAKSIICGVAISRRKMTRLEIWLGGEDGPDPVWIDKVYTHFSKCFPQIRLFPYKPFGRP</sequence>
<reference evidence="3 4" key="1">
    <citation type="submission" date="2017-06" db="EMBL/GenBank/DDBJ databases">
        <title>Global population genomics of the pathogenic fungus Cryptococcus neoformans var. grubii.</title>
        <authorList>
            <person name="Cuomo C."/>
            <person name="Litvintseva A."/>
            <person name="Chen Y."/>
            <person name="Young S."/>
            <person name="Zeng Q."/>
            <person name="Chapman S."/>
            <person name="Gujja S."/>
            <person name="Saif S."/>
            <person name="Birren B."/>
        </authorList>
    </citation>
    <scope>NUCLEOTIDE SEQUENCE [LARGE SCALE GENOMIC DNA]</scope>
    <source>
        <strain evidence="3 4">Tu259-1</strain>
    </source>
</reference>
<dbReference type="Proteomes" id="UP000199727">
    <property type="component" value="Unassembled WGS sequence"/>
</dbReference>
<feature type="region of interest" description="Disordered" evidence="2">
    <location>
        <begin position="737"/>
        <end position="758"/>
    </location>
</feature>
<evidence type="ECO:0000313" key="4">
    <source>
        <dbReference type="Proteomes" id="UP000199727"/>
    </source>
</evidence>
<dbReference type="InterPro" id="IPR023398">
    <property type="entry name" value="TIF_eIF4e-like"/>
</dbReference>
<keyword evidence="1" id="KW-0694">RNA-binding</keyword>
<comment type="similarity">
    <text evidence="1">Belongs to the eukaryotic initiation factor 4E family.</text>
</comment>
<feature type="compositionally biased region" description="Basic residues" evidence="2">
    <location>
        <begin position="1"/>
        <end position="19"/>
    </location>
</feature>
<feature type="compositionally biased region" description="Basic and acidic residues" evidence="2">
    <location>
        <begin position="308"/>
        <end position="319"/>
    </location>
</feature>
<feature type="region of interest" description="Disordered" evidence="2">
    <location>
        <begin position="675"/>
        <end position="705"/>
    </location>
</feature>
<comment type="caution">
    <text evidence="3">The sequence shown here is derived from an EMBL/GenBank/DDBJ whole genome shotgun (WGS) entry which is preliminary data.</text>
</comment>
<feature type="compositionally biased region" description="Low complexity" evidence="2">
    <location>
        <begin position="32"/>
        <end position="46"/>
    </location>
</feature>
<feature type="region of interest" description="Disordered" evidence="2">
    <location>
        <begin position="1"/>
        <end position="138"/>
    </location>
</feature>
<dbReference type="GO" id="GO:0016281">
    <property type="term" value="C:eukaryotic translation initiation factor 4F complex"/>
    <property type="evidence" value="ECO:0007669"/>
    <property type="project" value="TreeGrafter"/>
</dbReference>
<dbReference type="PANTHER" id="PTHR11960:SF71">
    <property type="entry name" value="TRANSLATION INITIATION FACTOR 4E"/>
    <property type="match status" value="1"/>
</dbReference>
<evidence type="ECO:0000256" key="2">
    <source>
        <dbReference type="SAM" id="MobiDB-lite"/>
    </source>
</evidence>
<feature type="region of interest" description="Disordered" evidence="2">
    <location>
        <begin position="603"/>
        <end position="622"/>
    </location>
</feature>
<protein>
    <recommendedName>
        <fullName evidence="5">Translation initiation factor 4E</fullName>
    </recommendedName>
</protein>
<feature type="compositionally biased region" description="Basic and acidic residues" evidence="2">
    <location>
        <begin position="64"/>
        <end position="75"/>
    </location>
</feature>
<dbReference type="AlphaFoldDB" id="A0A854QPX6"/>
<feature type="region of interest" description="Disordered" evidence="2">
    <location>
        <begin position="244"/>
        <end position="332"/>
    </location>
</feature>
<name>A0A854QPX6_CRYNE</name>
<dbReference type="GO" id="GO:0000340">
    <property type="term" value="F:RNA 7-methylguanosine cap binding"/>
    <property type="evidence" value="ECO:0007669"/>
    <property type="project" value="TreeGrafter"/>
</dbReference>
<evidence type="ECO:0008006" key="5">
    <source>
        <dbReference type="Google" id="ProtNLM"/>
    </source>
</evidence>
<dbReference type="GO" id="GO:0003743">
    <property type="term" value="F:translation initiation factor activity"/>
    <property type="evidence" value="ECO:0007669"/>
    <property type="project" value="UniProtKB-KW"/>
</dbReference>
<dbReference type="InterPro" id="IPR001040">
    <property type="entry name" value="TIF_eIF_4E"/>
</dbReference>
<feature type="region of interest" description="Disordered" evidence="2">
    <location>
        <begin position="480"/>
        <end position="597"/>
    </location>
</feature>
<gene>
    <name evidence="3" type="ORF">C361_01314</name>
</gene>
<feature type="compositionally biased region" description="Polar residues" evidence="2">
    <location>
        <begin position="107"/>
        <end position="136"/>
    </location>
</feature>
<evidence type="ECO:0000313" key="3">
    <source>
        <dbReference type="EMBL" id="OXG26555.1"/>
    </source>
</evidence>
<dbReference type="FunFam" id="3.30.760.10:FF:000027">
    <property type="entry name" value="Unplaced genomic scaffold supercont1.11, whole genome shotgun sequence"/>
    <property type="match status" value="1"/>
</dbReference>
<dbReference type="SUPFAM" id="SSF55418">
    <property type="entry name" value="eIF4e-like"/>
    <property type="match status" value="1"/>
</dbReference>
<dbReference type="OrthoDB" id="17977at2759"/>